<dbReference type="AlphaFoldDB" id="A0A7M7P7G3"/>
<organism evidence="1 2">
    <name type="scientific">Strongylocentrotus purpuratus</name>
    <name type="common">Purple sea urchin</name>
    <dbReference type="NCBI Taxonomy" id="7668"/>
    <lineage>
        <taxon>Eukaryota</taxon>
        <taxon>Metazoa</taxon>
        <taxon>Echinodermata</taxon>
        <taxon>Eleutherozoa</taxon>
        <taxon>Echinozoa</taxon>
        <taxon>Echinoidea</taxon>
        <taxon>Euechinoidea</taxon>
        <taxon>Echinacea</taxon>
        <taxon>Camarodonta</taxon>
        <taxon>Echinidea</taxon>
        <taxon>Strongylocentrotidae</taxon>
        <taxon>Strongylocentrotus</taxon>
    </lineage>
</organism>
<reference evidence="1" key="2">
    <citation type="submission" date="2021-01" db="UniProtKB">
        <authorList>
            <consortium name="EnsemblMetazoa"/>
        </authorList>
    </citation>
    <scope>IDENTIFICATION</scope>
</reference>
<accession>A0A7M7P7G3</accession>
<dbReference type="RefSeq" id="XP_030847478.1">
    <property type="nucleotide sequence ID" value="XM_030991618.1"/>
</dbReference>
<dbReference type="GeneID" id="105447225"/>
<proteinExistence type="predicted"/>
<dbReference type="Proteomes" id="UP000007110">
    <property type="component" value="Unassembled WGS sequence"/>
</dbReference>
<keyword evidence="2" id="KW-1185">Reference proteome</keyword>
<sequence length="103" mass="12118">MNIDFEHPSMYGTVRHRCVCRTKAIGQERCKRKSRHATKTCWQHKAELTYEELVNLYLNRIPQCTSITRKGSRCSRDSRFAGDAPKCTQHHNMTLYLEEEEAE</sequence>
<protein>
    <submittedName>
        <fullName evidence="1">Uncharacterized protein</fullName>
    </submittedName>
</protein>
<name>A0A7M7P7G3_STRPU</name>
<dbReference type="EnsemblMetazoa" id="XM_030991618">
    <property type="protein sequence ID" value="XP_030847478"/>
    <property type="gene ID" value="LOC105447225"/>
</dbReference>
<evidence type="ECO:0000313" key="1">
    <source>
        <dbReference type="EnsemblMetazoa" id="XP_030847478"/>
    </source>
</evidence>
<dbReference type="KEGG" id="spu:105447225"/>
<evidence type="ECO:0000313" key="2">
    <source>
        <dbReference type="Proteomes" id="UP000007110"/>
    </source>
</evidence>
<dbReference type="InParanoid" id="A0A7M7P7G3"/>
<reference evidence="2" key="1">
    <citation type="submission" date="2015-02" db="EMBL/GenBank/DDBJ databases">
        <title>Genome sequencing for Strongylocentrotus purpuratus.</title>
        <authorList>
            <person name="Murali S."/>
            <person name="Liu Y."/>
            <person name="Vee V."/>
            <person name="English A."/>
            <person name="Wang M."/>
            <person name="Skinner E."/>
            <person name="Han Y."/>
            <person name="Muzny D.M."/>
            <person name="Worley K.C."/>
            <person name="Gibbs R.A."/>
        </authorList>
    </citation>
    <scope>NUCLEOTIDE SEQUENCE</scope>
</reference>